<evidence type="ECO:0000313" key="1">
    <source>
        <dbReference type="EMBL" id="CAG8785497.1"/>
    </source>
</evidence>
<protein>
    <submittedName>
        <fullName evidence="1">19902_t:CDS:1</fullName>
    </submittedName>
</protein>
<dbReference type="EMBL" id="CAJVQC010047980">
    <property type="protein sequence ID" value="CAG8785497.1"/>
    <property type="molecule type" value="Genomic_DNA"/>
</dbReference>
<dbReference type="Proteomes" id="UP000789920">
    <property type="component" value="Unassembled WGS sequence"/>
</dbReference>
<evidence type="ECO:0000313" key="2">
    <source>
        <dbReference type="Proteomes" id="UP000789920"/>
    </source>
</evidence>
<organism evidence="1 2">
    <name type="scientific">Racocetra persica</name>
    <dbReference type="NCBI Taxonomy" id="160502"/>
    <lineage>
        <taxon>Eukaryota</taxon>
        <taxon>Fungi</taxon>
        <taxon>Fungi incertae sedis</taxon>
        <taxon>Mucoromycota</taxon>
        <taxon>Glomeromycotina</taxon>
        <taxon>Glomeromycetes</taxon>
        <taxon>Diversisporales</taxon>
        <taxon>Gigasporaceae</taxon>
        <taxon>Racocetra</taxon>
    </lineage>
</organism>
<name>A0ACA9RB97_9GLOM</name>
<proteinExistence type="predicted"/>
<accession>A0ACA9RB97</accession>
<comment type="caution">
    <text evidence="1">The sequence shown here is derived from an EMBL/GenBank/DDBJ whole genome shotgun (WGS) entry which is preliminary data.</text>
</comment>
<keyword evidence="2" id="KW-1185">Reference proteome</keyword>
<sequence length="45" mass="5279">MSRLRSDRLFRTYSGRIPTNQQEVLETLPGIWNIPPTYKEAVRST</sequence>
<reference evidence="1" key="1">
    <citation type="submission" date="2021-06" db="EMBL/GenBank/DDBJ databases">
        <authorList>
            <person name="Kallberg Y."/>
            <person name="Tangrot J."/>
            <person name="Rosling A."/>
        </authorList>
    </citation>
    <scope>NUCLEOTIDE SEQUENCE</scope>
    <source>
        <strain evidence="1">MA461A</strain>
    </source>
</reference>
<feature type="non-terminal residue" evidence="1">
    <location>
        <position position="45"/>
    </location>
</feature>
<gene>
    <name evidence="1" type="ORF">RPERSI_LOCUS18230</name>
</gene>